<reference evidence="2" key="1">
    <citation type="submission" date="2025-08" db="UniProtKB">
        <authorList>
            <consortium name="Ensembl"/>
        </authorList>
    </citation>
    <scope>IDENTIFICATION</scope>
</reference>
<keyword evidence="3" id="KW-1185">Reference proteome</keyword>
<dbReference type="Gene3D" id="3.10.100.10">
    <property type="entry name" value="Mannose-Binding Protein A, subunit A"/>
    <property type="match status" value="1"/>
</dbReference>
<organism evidence="2 3">
    <name type="scientific">Mus spicilegus</name>
    <name type="common">Mound-building mouse</name>
    <dbReference type="NCBI Taxonomy" id="10103"/>
    <lineage>
        <taxon>Eukaryota</taxon>
        <taxon>Metazoa</taxon>
        <taxon>Chordata</taxon>
        <taxon>Craniata</taxon>
        <taxon>Vertebrata</taxon>
        <taxon>Euteleostomi</taxon>
        <taxon>Mammalia</taxon>
        <taxon>Eutheria</taxon>
        <taxon>Euarchontoglires</taxon>
        <taxon>Glires</taxon>
        <taxon>Rodentia</taxon>
        <taxon>Myomorpha</taxon>
        <taxon>Muroidea</taxon>
        <taxon>Muridae</taxon>
        <taxon>Murinae</taxon>
        <taxon>Mus</taxon>
        <taxon>Mus</taxon>
    </lineage>
</organism>
<protein>
    <submittedName>
        <fullName evidence="2">Uncharacterized protein</fullName>
    </submittedName>
</protein>
<evidence type="ECO:0000256" key="1">
    <source>
        <dbReference type="SAM" id="MobiDB-lite"/>
    </source>
</evidence>
<dbReference type="PANTHER" id="PTHR46329">
    <property type="entry name" value="KILLER CELL LECTIN-LIKE RECEPTOR 2"/>
    <property type="match status" value="1"/>
</dbReference>
<dbReference type="GeneTree" id="ENSGT00390000008117"/>
<dbReference type="InterPro" id="IPR016186">
    <property type="entry name" value="C-type_lectin-like/link_sf"/>
</dbReference>
<proteinExistence type="predicted"/>
<feature type="compositionally biased region" description="Polar residues" evidence="1">
    <location>
        <begin position="28"/>
        <end position="39"/>
    </location>
</feature>
<evidence type="ECO:0000313" key="3">
    <source>
        <dbReference type="Proteomes" id="UP000694415"/>
    </source>
</evidence>
<dbReference type="Proteomes" id="UP000694415">
    <property type="component" value="Unplaced"/>
</dbReference>
<sequence>MTIRNIKNFNRNLEQEVTYSTVRFHKSSGLQNQVSTEETQGPREAGHRGKWHGQLSLIRVSLLLEVKLHVQRHLLGVGCLQHWFCYGIKCYYFIMDRKTWSVCKQTCQNSSLSVLKIDDEDELVSYTLICFFFLLDSSMLIESIGWNCVFDCLFYSDLVVIKSLQARETTYFSMASLHDDDCGKRQPCTSKSFNHRSQSAV</sequence>
<dbReference type="Ensembl" id="ENSMSIT00000001199.1">
    <property type="protein sequence ID" value="ENSMSIP00000000919.1"/>
    <property type="gene ID" value="ENSMSIG00000000920.1"/>
</dbReference>
<accession>A0A8C6G5Q3</accession>
<dbReference type="SUPFAM" id="SSF56436">
    <property type="entry name" value="C-type lectin-like"/>
    <property type="match status" value="1"/>
</dbReference>
<name>A0A8C6G5Q3_MUSSI</name>
<dbReference type="InterPro" id="IPR016187">
    <property type="entry name" value="CTDL_fold"/>
</dbReference>
<dbReference type="PANTHER" id="PTHR46329:SF4">
    <property type="entry name" value="KILLER CELL LECTIN-LIKE RECEPTOR, SUBFAMILY A, MEMBER 17"/>
    <property type="match status" value="1"/>
</dbReference>
<evidence type="ECO:0000313" key="2">
    <source>
        <dbReference type="Ensembl" id="ENSMSIP00000000919.1"/>
    </source>
</evidence>
<dbReference type="AlphaFoldDB" id="A0A8C6G5Q3"/>
<dbReference type="InterPro" id="IPR052013">
    <property type="entry name" value="Mouse_KLRs"/>
</dbReference>
<reference evidence="2" key="2">
    <citation type="submission" date="2025-09" db="UniProtKB">
        <authorList>
            <consortium name="Ensembl"/>
        </authorList>
    </citation>
    <scope>IDENTIFICATION</scope>
</reference>
<feature type="region of interest" description="Disordered" evidence="1">
    <location>
        <begin position="28"/>
        <end position="48"/>
    </location>
</feature>